<dbReference type="AlphaFoldDB" id="X0ZI05"/>
<sequence>MLPRTFYITPVTSEELGVSKKKIVEALIRAQEIRPDRYTILGETGLTKDAAKKLAK</sequence>
<name>X0ZI05_9ZZZZ</name>
<gene>
    <name evidence="1" type="ORF">S01H4_13876</name>
</gene>
<dbReference type="EMBL" id="BART01006100">
    <property type="protein sequence ID" value="GAG57777.1"/>
    <property type="molecule type" value="Genomic_DNA"/>
</dbReference>
<protein>
    <submittedName>
        <fullName evidence="1">Uncharacterized protein</fullName>
    </submittedName>
</protein>
<feature type="non-terminal residue" evidence="1">
    <location>
        <position position="56"/>
    </location>
</feature>
<dbReference type="Gene3D" id="1.20.1090.10">
    <property type="entry name" value="Dehydroquinate synthase-like - alpha domain"/>
    <property type="match status" value="1"/>
</dbReference>
<comment type="caution">
    <text evidence="1">The sequence shown here is derived from an EMBL/GenBank/DDBJ whole genome shotgun (WGS) entry which is preliminary data.</text>
</comment>
<organism evidence="1">
    <name type="scientific">marine sediment metagenome</name>
    <dbReference type="NCBI Taxonomy" id="412755"/>
    <lineage>
        <taxon>unclassified sequences</taxon>
        <taxon>metagenomes</taxon>
        <taxon>ecological metagenomes</taxon>
    </lineage>
</organism>
<evidence type="ECO:0000313" key="1">
    <source>
        <dbReference type="EMBL" id="GAG57777.1"/>
    </source>
</evidence>
<reference evidence="1" key="1">
    <citation type="journal article" date="2014" name="Front. Microbiol.">
        <title>High frequency of phylogenetically diverse reductive dehalogenase-homologous genes in deep subseafloor sedimentary metagenomes.</title>
        <authorList>
            <person name="Kawai M."/>
            <person name="Futagami T."/>
            <person name="Toyoda A."/>
            <person name="Takaki Y."/>
            <person name="Nishi S."/>
            <person name="Hori S."/>
            <person name="Arai W."/>
            <person name="Tsubouchi T."/>
            <person name="Morono Y."/>
            <person name="Uchiyama I."/>
            <person name="Ito T."/>
            <person name="Fujiyama A."/>
            <person name="Inagaki F."/>
            <person name="Takami H."/>
        </authorList>
    </citation>
    <scope>NUCLEOTIDE SEQUENCE</scope>
    <source>
        <strain evidence="1">Expedition CK06-06</strain>
    </source>
</reference>
<proteinExistence type="predicted"/>
<accession>X0ZI05</accession>